<accession>A0ACB9E8Z5</accession>
<organism evidence="1 2">
    <name type="scientific">Smallanthus sonchifolius</name>
    <dbReference type="NCBI Taxonomy" id="185202"/>
    <lineage>
        <taxon>Eukaryota</taxon>
        <taxon>Viridiplantae</taxon>
        <taxon>Streptophyta</taxon>
        <taxon>Embryophyta</taxon>
        <taxon>Tracheophyta</taxon>
        <taxon>Spermatophyta</taxon>
        <taxon>Magnoliopsida</taxon>
        <taxon>eudicotyledons</taxon>
        <taxon>Gunneridae</taxon>
        <taxon>Pentapetalae</taxon>
        <taxon>asterids</taxon>
        <taxon>campanulids</taxon>
        <taxon>Asterales</taxon>
        <taxon>Asteraceae</taxon>
        <taxon>Asteroideae</taxon>
        <taxon>Heliantheae alliance</taxon>
        <taxon>Millerieae</taxon>
        <taxon>Smallanthus</taxon>
    </lineage>
</organism>
<dbReference type="Proteomes" id="UP001056120">
    <property type="component" value="Linkage Group LG18"/>
</dbReference>
<proteinExistence type="predicted"/>
<protein>
    <submittedName>
        <fullName evidence="1">Uncharacterized protein</fullName>
    </submittedName>
</protein>
<evidence type="ECO:0000313" key="2">
    <source>
        <dbReference type="Proteomes" id="UP001056120"/>
    </source>
</evidence>
<reference evidence="2" key="1">
    <citation type="journal article" date="2022" name="Mol. Ecol. Resour.">
        <title>The genomes of chicory, endive, great burdock and yacon provide insights into Asteraceae palaeo-polyploidization history and plant inulin production.</title>
        <authorList>
            <person name="Fan W."/>
            <person name="Wang S."/>
            <person name="Wang H."/>
            <person name="Wang A."/>
            <person name="Jiang F."/>
            <person name="Liu H."/>
            <person name="Zhao H."/>
            <person name="Xu D."/>
            <person name="Zhang Y."/>
        </authorList>
    </citation>
    <scope>NUCLEOTIDE SEQUENCE [LARGE SCALE GENOMIC DNA]</scope>
    <source>
        <strain evidence="2">cv. Yunnan</strain>
    </source>
</reference>
<dbReference type="EMBL" id="CM042035">
    <property type="protein sequence ID" value="KAI3755483.1"/>
    <property type="molecule type" value="Genomic_DNA"/>
</dbReference>
<sequence length="257" mass="29428">MILNMHKYSPVRNQRSKGIKIKHVLRIFFLVAACCWLIFQIKRSHYKDLESVDTKIVSSTNSVDEVIKLGRKDLQPKETETHEEEDDEIDENEHYKFDEEEETVNESEEKDGQSQTANEAREEHYKADDASSAVSDEHEDQTLDNIKFLEMGVLEHENQVHNGAKIQETHSESTNMSSDNSQYYSESTQVVEESETSLKSTNVSAILTTKENISGSSETEVETEEPEDVQHDAIDSTDFIRLEDLDAYDNGEDTVEK</sequence>
<reference evidence="1 2" key="2">
    <citation type="journal article" date="2022" name="Mol. Ecol. Resour.">
        <title>The genomes of chicory, endive, great burdock and yacon provide insights into Asteraceae paleo-polyploidization history and plant inulin production.</title>
        <authorList>
            <person name="Fan W."/>
            <person name="Wang S."/>
            <person name="Wang H."/>
            <person name="Wang A."/>
            <person name="Jiang F."/>
            <person name="Liu H."/>
            <person name="Zhao H."/>
            <person name="Xu D."/>
            <person name="Zhang Y."/>
        </authorList>
    </citation>
    <scope>NUCLEOTIDE SEQUENCE [LARGE SCALE GENOMIC DNA]</scope>
    <source>
        <strain evidence="2">cv. Yunnan</strain>
        <tissue evidence="1">Leaves</tissue>
    </source>
</reference>
<gene>
    <name evidence="1" type="ORF">L1987_55284</name>
</gene>
<comment type="caution">
    <text evidence="1">The sequence shown here is derived from an EMBL/GenBank/DDBJ whole genome shotgun (WGS) entry which is preliminary data.</text>
</comment>
<name>A0ACB9E8Z5_9ASTR</name>
<evidence type="ECO:0000313" key="1">
    <source>
        <dbReference type="EMBL" id="KAI3755483.1"/>
    </source>
</evidence>
<keyword evidence="2" id="KW-1185">Reference proteome</keyword>